<dbReference type="PANTHER" id="PTHR44307">
    <property type="entry name" value="PHOSPHOETHANOLAMINE METHYLTRANSFERASE"/>
    <property type="match status" value="1"/>
</dbReference>
<dbReference type="EMBL" id="QGHB01000014">
    <property type="protein sequence ID" value="PWK82230.1"/>
    <property type="molecule type" value="Genomic_DNA"/>
</dbReference>
<dbReference type="Pfam" id="PF13649">
    <property type="entry name" value="Methyltransf_25"/>
    <property type="match status" value="1"/>
</dbReference>
<dbReference type="SUPFAM" id="SSF53335">
    <property type="entry name" value="S-adenosyl-L-methionine-dependent methyltransferases"/>
    <property type="match status" value="1"/>
</dbReference>
<evidence type="ECO:0000313" key="8">
    <source>
        <dbReference type="Proteomes" id="UP000246005"/>
    </source>
</evidence>
<dbReference type="GO" id="GO:0000234">
    <property type="term" value="F:phosphoethanolamine N-methyltransferase activity"/>
    <property type="evidence" value="ECO:0007669"/>
    <property type="project" value="UniProtKB-EC"/>
</dbReference>
<organism evidence="7 8">
    <name type="scientific">Lentzea atacamensis</name>
    <dbReference type="NCBI Taxonomy" id="531938"/>
    <lineage>
        <taxon>Bacteria</taxon>
        <taxon>Bacillati</taxon>
        <taxon>Actinomycetota</taxon>
        <taxon>Actinomycetes</taxon>
        <taxon>Pseudonocardiales</taxon>
        <taxon>Pseudonocardiaceae</taxon>
        <taxon>Lentzea</taxon>
    </lineage>
</organism>
<evidence type="ECO:0000256" key="4">
    <source>
        <dbReference type="ARBA" id="ARBA00025707"/>
    </source>
</evidence>
<accession>A0A316HLZ5</accession>
<evidence type="ECO:0000256" key="2">
    <source>
        <dbReference type="ARBA" id="ARBA00022603"/>
    </source>
</evidence>
<comment type="caution">
    <text evidence="7">The sequence shown here is derived from an EMBL/GenBank/DDBJ whole genome shotgun (WGS) entry which is preliminary data.</text>
</comment>
<reference evidence="7 8" key="1">
    <citation type="submission" date="2018-05" db="EMBL/GenBank/DDBJ databases">
        <title>Genomic Encyclopedia of Type Strains, Phase IV (KMG-IV): sequencing the most valuable type-strain genomes for metagenomic binning, comparative biology and taxonomic classification.</title>
        <authorList>
            <person name="Goeker M."/>
        </authorList>
    </citation>
    <scope>NUCLEOTIDE SEQUENCE [LARGE SCALE GENOMIC DNA]</scope>
    <source>
        <strain evidence="7 8">DSM 45480</strain>
    </source>
</reference>
<dbReference type="Proteomes" id="UP000246005">
    <property type="component" value="Unassembled WGS sequence"/>
</dbReference>
<gene>
    <name evidence="7" type="ORF">C8D88_11498</name>
</gene>
<evidence type="ECO:0000256" key="3">
    <source>
        <dbReference type="ARBA" id="ARBA00022679"/>
    </source>
</evidence>
<comment type="pathway">
    <text evidence="4">Phospholipid metabolism.</text>
</comment>
<dbReference type="InterPro" id="IPR029063">
    <property type="entry name" value="SAM-dependent_MTases_sf"/>
</dbReference>
<evidence type="ECO:0000313" key="7">
    <source>
        <dbReference type="EMBL" id="PWK82230.1"/>
    </source>
</evidence>
<dbReference type="GO" id="GO:0032259">
    <property type="term" value="P:methylation"/>
    <property type="evidence" value="ECO:0007669"/>
    <property type="project" value="UniProtKB-KW"/>
</dbReference>
<dbReference type="PANTHER" id="PTHR44307:SF2">
    <property type="entry name" value="PHOSPHOETHANOLAMINE METHYLTRANSFERASE ISOFORM X1"/>
    <property type="match status" value="1"/>
</dbReference>
<protein>
    <submittedName>
        <fullName evidence="7">Methyltransferase family protein</fullName>
    </submittedName>
</protein>
<dbReference type="CDD" id="cd02440">
    <property type="entry name" value="AdoMet_MTases"/>
    <property type="match status" value="1"/>
</dbReference>
<evidence type="ECO:0000256" key="5">
    <source>
        <dbReference type="ARBA" id="ARBA00047622"/>
    </source>
</evidence>
<sequence length="212" mass="22774">MQLWDFAALTYYRVLDRFAGTLNTLAVDKLELEPGEAVLDIGCGTGASIPALVEAVGPQGRVVAMDFSPRMVAIARRRAAKWPNVEVRLTDACTTDHGAGEFDAAVALGAFSAMPDVPAAIANAADALRPGGRLFVFDVRLARKTRTTRFLRAAYRRIAGFTGADVVEELRNVFERVEPVFRVEGETTTVVLARKLTDTATGSACTPCRPSG</sequence>
<feature type="domain" description="Methyltransferase" evidence="6">
    <location>
        <begin position="38"/>
        <end position="132"/>
    </location>
</feature>
<keyword evidence="2 7" id="KW-0489">Methyltransferase</keyword>
<evidence type="ECO:0000259" key="6">
    <source>
        <dbReference type="Pfam" id="PF13649"/>
    </source>
</evidence>
<keyword evidence="3 7" id="KW-0808">Transferase</keyword>
<evidence type="ECO:0000256" key="1">
    <source>
        <dbReference type="ARBA" id="ARBA00005189"/>
    </source>
</evidence>
<dbReference type="Gene3D" id="3.40.50.150">
    <property type="entry name" value="Vaccinia Virus protein VP39"/>
    <property type="match status" value="1"/>
</dbReference>
<dbReference type="InterPro" id="IPR041698">
    <property type="entry name" value="Methyltransf_25"/>
</dbReference>
<comment type="pathway">
    <text evidence="1">Lipid metabolism.</text>
</comment>
<proteinExistence type="predicted"/>
<dbReference type="RefSeq" id="WP_109640752.1">
    <property type="nucleotide sequence ID" value="NZ_QGHB01000014.1"/>
</dbReference>
<dbReference type="AlphaFoldDB" id="A0A316HLZ5"/>
<name>A0A316HLZ5_9PSEU</name>
<comment type="catalytic activity">
    <reaction evidence="5">
        <text>phosphoethanolamine + S-adenosyl-L-methionine = N-methylethanolamine phosphate + S-adenosyl-L-homocysteine + H(+)</text>
        <dbReference type="Rhea" id="RHEA:20365"/>
        <dbReference type="ChEBI" id="CHEBI:15378"/>
        <dbReference type="ChEBI" id="CHEBI:57781"/>
        <dbReference type="ChEBI" id="CHEBI:57856"/>
        <dbReference type="ChEBI" id="CHEBI:58190"/>
        <dbReference type="ChEBI" id="CHEBI:59789"/>
        <dbReference type="EC" id="2.1.1.103"/>
    </reaction>
    <physiologicalReaction direction="left-to-right" evidence="5">
        <dbReference type="Rhea" id="RHEA:20366"/>
    </physiologicalReaction>
</comment>